<gene>
    <name evidence="2" type="ORF">PRK78_006575</name>
</gene>
<accession>A0AAF0DPF3</accession>
<evidence type="ECO:0000256" key="1">
    <source>
        <dbReference type="SAM" id="MobiDB-lite"/>
    </source>
</evidence>
<organism evidence="2 3">
    <name type="scientific">Emydomyces testavorans</name>
    <dbReference type="NCBI Taxonomy" id="2070801"/>
    <lineage>
        <taxon>Eukaryota</taxon>
        <taxon>Fungi</taxon>
        <taxon>Dikarya</taxon>
        <taxon>Ascomycota</taxon>
        <taxon>Pezizomycotina</taxon>
        <taxon>Eurotiomycetes</taxon>
        <taxon>Eurotiomycetidae</taxon>
        <taxon>Onygenales</taxon>
        <taxon>Nannizziopsiaceae</taxon>
        <taxon>Emydomyces</taxon>
    </lineage>
</organism>
<name>A0AAF0DPF3_9EURO</name>
<feature type="compositionally biased region" description="Polar residues" evidence="1">
    <location>
        <begin position="155"/>
        <end position="164"/>
    </location>
</feature>
<reference evidence="2" key="1">
    <citation type="submission" date="2023-03" db="EMBL/GenBank/DDBJ databases">
        <title>Emydomyces testavorans Genome Sequence.</title>
        <authorList>
            <person name="Hoyer L."/>
        </authorList>
    </citation>
    <scope>NUCLEOTIDE SEQUENCE</scope>
    <source>
        <strain evidence="2">16-2883</strain>
    </source>
</reference>
<protein>
    <submittedName>
        <fullName evidence="2">Uncharacterized protein</fullName>
    </submittedName>
</protein>
<evidence type="ECO:0000313" key="3">
    <source>
        <dbReference type="Proteomes" id="UP001219355"/>
    </source>
</evidence>
<dbReference type="Proteomes" id="UP001219355">
    <property type="component" value="Chromosome 4"/>
</dbReference>
<keyword evidence="3" id="KW-1185">Reference proteome</keyword>
<evidence type="ECO:0000313" key="2">
    <source>
        <dbReference type="EMBL" id="WEW61086.1"/>
    </source>
</evidence>
<feature type="region of interest" description="Disordered" evidence="1">
    <location>
        <begin position="144"/>
        <end position="164"/>
    </location>
</feature>
<sequence>MAGSDPHHSERQCFNKCSTTVLGKSMELAAKSGAKVYVLIVHLHGAYEYNLEKQALQDEEGLLSTKKSKACLIESEDWPPPASEVDRIYPNLERMNDNLKEFEVSHKRKLVILGKRRKVATQLRSETRRPKVVIPEAPNLVMSKRSGLFEKNERQQGQQARDTC</sequence>
<dbReference type="EMBL" id="CP120630">
    <property type="protein sequence ID" value="WEW61086.1"/>
    <property type="molecule type" value="Genomic_DNA"/>
</dbReference>
<dbReference type="AlphaFoldDB" id="A0AAF0DPF3"/>
<proteinExistence type="predicted"/>